<organism evidence="2 3">
    <name type="scientific">Pseudoalteromonas luteoviolacea CPMOR-1</name>
    <dbReference type="NCBI Taxonomy" id="1365248"/>
    <lineage>
        <taxon>Bacteria</taxon>
        <taxon>Pseudomonadati</taxon>
        <taxon>Pseudomonadota</taxon>
        <taxon>Gammaproteobacteria</taxon>
        <taxon>Alteromonadales</taxon>
        <taxon>Pseudoalteromonadaceae</taxon>
        <taxon>Pseudoalteromonas</taxon>
    </lineage>
</organism>
<reference evidence="2 3" key="1">
    <citation type="submission" date="2013-07" db="EMBL/GenBank/DDBJ databases">
        <title>Comparative Genomic and Metabolomic Analysis of Twelve Strains of Pseudoalteromonas luteoviolacea.</title>
        <authorList>
            <person name="Vynne N.G."/>
            <person name="Mansson M."/>
            <person name="Gram L."/>
        </authorList>
    </citation>
    <scope>NUCLEOTIDE SEQUENCE [LARGE SCALE GENOMIC DNA]</scope>
    <source>
        <strain evidence="2 3">CPMOR-1</strain>
    </source>
</reference>
<accession>A0A167J7L9</accession>
<dbReference type="EMBL" id="AUYC01000041">
    <property type="protein sequence ID" value="KZN60740.1"/>
    <property type="molecule type" value="Genomic_DNA"/>
</dbReference>
<dbReference type="AlphaFoldDB" id="A0A167J7L9"/>
<evidence type="ECO:0000313" key="2">
    <source>
        <dbReference type="EMBL" id="KZN60740.1"/>
    </source>
</evidence>
<proteinExistence type="predicted"/>
<dbReference type="Proteomes" id="UP000076486">
    <property type="component" value="Unassembled WGS sequence"/>
</dbReference>
<keyword evidence="1" id="KW-0812">Transmembrane</keyword>
<protein>
    <submittedName>
        <fullName evidence="2">Uncharacterized protein</fullName>
    </submittedName>
</protein>
<evidence type="ECO:0000256" key="1">
    <source>
        <dbReference type="SAM" id="Phobius"/>
    </source>
</evidence>
<comment type="caution">
    <text evidence="2">The sequence shown here is derived from an EMBL/GenBank/DDBJ whole genome shotgun (WGS) entry which is preliminary data.</text>
</comment>
<feature type="transmembrane region" description="Helical" evidence="1">
    <location>
        <begin position="16"/>
        <end position="35"/>
    </location>
</feature>
<sequence length="42" mass="4553">MVGEDKRIKSVQASGVLLNSSSLALLTITIGSYKFRNTLNLN</sequence>
<gene>
    <name evidence="2" type="ORF">N473_23725</name>
</gene>
<keyword evidence="1" id="KW-1133">Transmembrane helix</keyword>
<keyword evidence="1" id="KW-0472">Membrane</keyword>
<evidence type="ECO:0000313" key="3">
    <source>
        <dbReference type="Proteomes" id="UP000076486"/>
    </source>
</evidence>
<dbReference type="PATRIC" id="fig|1365248.3.peg.3865"/>
<name>A0A167J7L9_9GAMM</name>